<evidence type="ECO:0000313" key="3">
    <source>
        <dbReference type="Proteomes" id="UP000078503"/>
    </source>
</evidence>
<keyword evidence="3" id="KW-1185">Reference proteome</keyword>
<dbReference type="Gene3D" id="3.90.960.10">
    <property type="entry name" value="YbaK/aminoacyl-tRNA synthetase-associated domain"/>
    <property type="match status" value="1"/>
</dbReference>
<dbReference type="GO" id="GO:0003677">
    <property type="term" value="F:DNA binding"/>
    <property type="evidence" value="ECO:0007669"/>
    <property type="project" value="UniProtKB-KW"/>
</dbReference>
<feature type="domain" description="YbaK/aminoacyl-tRNA synthetase-associated" evidence="1">
    <location>
        <begin position="40"/>
        <end position="149"/>
    </location>
</feature>
<dbReference type="SUPFAM" id="SSF55826">
    <property type="entry name" value="YbaK/ProRS associated domain"/>
    <property type="match status" value="1"/>
</dbReference>
<evidence type="ECO:0000259" key="1">
    <source>
        <dbReference type="Pfam" id="PF04073"/>
    </source>
</evidence>
<accession>A0A178K658</accession>
<dbReference type="CDD" id="cd04332">
    <property type="entry name" value="YbaK_like"/>
    <property type="match status" value="1"/>
</dbReference>
<gene>
    <name evidence="2" type="ORF">A3K86_17435</name>
</gene>
<dbReference type="Proteomes" id="UP000078503">
    <property type="component" value="Unassembled WGS sequence"/>
</dbReference>
<dbReference type="EMBL" id="LVHF01000031">
    <property type="protein sequence ID" value="OAN12556.1"/>
    <property type="molecule type" value="Genomic_DNA"/>
</dbReference>
<dbReference type="InterPro" id="IPR036754">
    <property type="entry name" value="YbaK/aa-tRNA-synt-asso_dom_sf"/>
</dbReference>
<dbReference type="Pfam" id="PF04073">
    <property type="entry name" value="tRNA_edit"/>
    <property type="match status" value="1"/>
</dbReference>
<name>A0A178K658_9GAMM</name>
<dbReference type="GO" id="GO:0002161">
    <property type="term" value="F:aminoacyl-tRNA deacylase activity"/>
    <property type="evidence" value="ECO:0007669"/>
    <property type="project" value="InterPro"/>
</dbReference>
<proteinExistence type="predicted"/>
<dbReference type="OrthoDB" id="9798587at2"/>
<dbReference type="STRING" id="858640.A3K86_17435"/>
<protein>
    <submittedName>
        <fullName evidence="2">DNA-binding protein</fullName>
    </submittedName>
</protein>
<reference evidence="2 3" key="1">
    <citation type="submission" date="2016-03" db="EMBL/GenBank/DDBJ databases">
        <title>Photobacterium proteolyticum sp. nov. a protease producing bacterium isolated from ocean sediments of Laizhou Bay.</title>
        <authorList>
            <person name="Li Y."/>
        </authorList>
    </citation>
    <scope>NUCLEOTIDE SEQUENCE [LARGE SCALE GENOMIC DNA]</scope>
    <source>
        <strain evidence="2 3">R-40508</strain>
    </source>
</reference>
<keyword evidence="2" id="KW-0238">DNA-binding</keyword>
<evidence type="ECO:0000313" key="2">
    <source>
        <dbReference type="EMBL" id="OAN12556.1"/>
    </source>
</evidence>
<sequence>MSHNQLDQLYQFNLALFANTEVAYQSWQHEPILDYEADAKMAEQLGWTAAPSKSLFMKIKGGGHCLLLTHRDSRLDSKLVKNLIGKRVSVCNNEEMQAAIGCEPGAVCPFGLPADVIILVDPVLYLHLEMMYTPGKPDYTFAFATKDLDTILAALPNRIIRLPADIPA</sequence>
<dbReference type="RefSeq" id="WP_068334257.1">
    <property type="nucleotide sequence ID" value="NZ_LVHF01000031.1"/>
</dbReference>
<dbReference type="InterPro" id="IPR007214">
    <property type="entry name" value="YbaK/aa-tRNA-synth-assoc-dom"/>
</dbReference>
<comment type="caution">
    <text evidence="2">The sequence shown here is derived from an EMBL/GenBank/DDBJ whole genome shotgun (WGS) entry which is preliminary data.</text>
</comment>
<dbReference type="AlphaFoldDB" id="A0A178K658"/>
<organism evidence="2 3">
    <name type="scientific">Photobacterium jeanii</name>
    <dbReference type="NCBI Taxonomy" id="858640"/>
    <lineage>
        <taxon>Bacteria</taxon>
        <taxon>Pseudomonadati</taxon>
        <taxon>Pseudomonadota</taxon>
        <taxon>Gammaproteobacteria</taxon>
        <taxon>Vibrionales</taxon>
        <taxon>Vibrionaceae</taxon>
        <taxon>Photobacterium</taxon>
    </lineage>
</organism>